<dbReference type="RefSeq" id="WP_398659070.1">
    <property type="nucleotide sequence ID" value="NZ_JBITDC010000011.1"/>
</dbReference>
<protein>
    <submittedName>
        <fullName evidence="6">LacI family DNA-binding transcriptional regulator</fullName>
    </submittedName>
</protein>
<dbReference type="Gene3D" id="1.10.260.40">
    <property type="entry name" value="lambda repressor-like DNA-binding domains"/>
    <property type="match status" value="1"/>
</dbReference>
<dbReference type="Proteomes" id="UP001612415">
    <property type="component" value="Unassembled WGS sequence"/>
</dbReference>
<dbReference type="SUPFAM" id="SSF47413">
    <property type="entry name" value="lambda repressor-like DNA-binding domains"/>
    <property type="match status" value="1"/>
</dbReference>
<feature type="compositionally biased region" description="Low complexity" evidence="4">
    <location>
        <begin position="338"/>
        <end position="349"/>
    </location>
</feature>
<evidence type="ECO:0000313" key="6">
    <source>
        <dbReference type="EMBL" id="MFI5678525.1"/>
    </source>
</evidence>
<name>A0ABW7Y816_STRCE</name>
<dbReference type="Pfam" id="PF00356">
    <property type="entry name" value="LacI"/>
    <property type="match status" value="1"/>
</dbReference>
<dbReference type="Gene3D" id="3.40.50.2300">
    <property type="match status" value="2"/>
</dbReference>
<evidence type="ECO:0000256" key="1">
    <source>
        <dbReference type="ARBA" id="ARBA00023015"/>
    </source>
</evidence>
<reference evidence="6 7" key="1">
    <citation type="submission" date="2024-10" db="EMBL/GenBank/DDBJ databases">
        <title>The Natural Products Discovery Center: Release of the First 8490 Sequenced Strains for Exploring Actinobacteria Biosynthetic Diversity.</title>
        <authorList>
            <person name="Kalkreuter E."/>
            <person name="Kautsar S.A."/>
            <person name="Yang D."/>
            <person name="Bader C.D."/>
            <person name="Teijaro C.N."/>
            <person name="Fluegel L."/>
            <person name="Davis C.M."/>
            <person name="Simpson J.R."/>
            <person name="Lauterbach L."/>
            <person name="Steele A.D."/>
            <person name="Gui C."/>
            <person name="Meng S."/>
            <person name="Li G."/>
            <person name="Viehrig K."/>
            <person name="Ye F."/>
            <person name="Su P."/>
            <person name="Kiefer A.F."/>
            <person name="Nichols A."/>
            <person name="Cepeda A.J."/>
            <person name="Yan W."/>
            <person name="Fan B."/>
            <person name="Jiang Y."/>
            <person name="Adhikari A."/>
            <person name="Zheng C.-J."/>
            <person name="Schuster L."/>
            <person name="Cowan T.M."/>
            <person name="Smanski M.J."/>
            <person name="Chevrette M.G."/>
            <person name="De Carvalho L.P.S."/>
            <person name="Shen B."/>
        </authorList>
    </citation>
    <scope>NUCLEOTIDE SEQUENCE [LARGE SCALE GENOMIC DNA]</scope>
    <source>
        <strain evidence="6 7">NPDC051599</strain>
    </source>
</reference>
<dbReference type="PANTHER" id="PTHR30146:SF153">
    <property type="entry name" value="LACTOSE OPERON REPRESSOR"/>
    <property type="match status" value="1"/>
</dbReference>
<dbReference type="CDD" id="cd01392">
    <property type="entry name" value="HTH_LacI"/>
    <property type="match status" value="1"/>
</dbReference>
<dbReference type="PROSITE" id="PS50932">
    <property type="entry name" value="HTH_LACI_2"/>
    <property type="match status" value="1"/>
</dbReference>
<sequence>MGRGVTLRDVADRAGVSSRTVSNVVNGYAPVAEATRARVQQAVDELGYRPNVLARNLAAGRSGQIAVVVPYLDTPYFSELLQGIIRAARIQGYNVLIDQTDGDAEHEKLFLSRGSERLLFDGVIFSPLGLAQADLAGRDPSLPLVVLGERVSDGGFDHIGIEDVTASREATEHLIGLGRRRIAAIGDQPYRTGEAAQLRTRGFRLAHERAGLPVHEELIVSTPRFNRSDGAAAMAHLLDLAEPPDAVFCYSDLVALGALRTLASRGLRVPEDVAVVGYDDIEDGRYANPSVTTISPDKKLIAETAVERLLNRITSSTPVPGQEIRAPHRLIVRESTVGREAGQAGQAAREVPRQPAEEGRH</sequence>
<dbReference type="GO" id="GO:0003677">
    <property type="term" value="F:DNA binding"/>
    <property type="evidence" value="ECO:0007669"/>
    <property type="project" value="UniProtKB-KW"/>
</dbReference>
<dbReference type="SMART" id="SM00354">
    <property type="entry name" value="HTH_LACI"/>
    <property type="match status" value="1"/>
</dbReference>
<accession>A0ABW7Y816</accession>
<evidence type="ECO:0000256" key="4">
    <source>
        <dbReference type="SAM" id="MobiDB-lite"/>
    </source>
</evidence>
<feature type="compositionally biased region" description="Basic and acidic residues" evidence="4">
    <location>
        <begin position="350"/>
        <end position="361"/>
    </location>
</feature>
<dbReference type="Pfam" id="PF13377">
    <property type="entry name" value="Peripla_BP_3"/>
    <property type="match status" value="1"/>
</dbReference>
<comment type="caution">
    <text evidence="6">The sequence shown here is derived from an EMBL/GenBank/DDBJ whole genome shotgun (WGS) entry which is preliminary data.</text>
</comment>
<feature type="domain" description="HTH lacI-type" evidence="5">
    <location>
        <begin position="5"/>
        <end position="59"/>
    </location>
</feature>
<dbReference type="PANTHER" id="PTHR30146">
    <property type="entry name" value="LACI-RELATED TRANSCRIPTIONAL REPRESSOR"/>
    <property type="match status" value="1"/>
</dbReference>
<gene>
    <name evidence="6" type="ORF">ACIA8P_28340</name>
</gene>
<keyword evidence="2 6" id="KW-0238">DNA-binding</keyword>
<evidence type="ECO:0000256" key="3">
    <source>
        <dbReference type="ARBA" id="ARBA00023163"/>
    </source>
</evidence>
<proteinExistence type="predicted"/>
<keyword evidence="3" id="KW-0804">Transcription</keyword>
<dbReference type="InterPro" id="IPR046335">
    <property type="entry name" value="LacI/GalR-like_sensor"/>
</dbReference>
<feature type="region of interest" description="Disordered" evidence="4">
    <location>
        <begin position="337"/>
        <end position="361"/>
    </location>
</feature>
<evidence type="ECO:0000313" key="7">
    <source>
        <dbReference type="Proteomes" id="UP001612415"/>
    </source>
</evidence>
<dbReference type="InterPro" id="IPR010982">
    <property type="entry name" value="Lambda_DNA-bd_dom_sf"/>
</dbReference>
<dbReference type="SUPFAM" id="SSF53822">
    <property type="entry name" value="Periplasmic binding protein-like I"/>
    <property type="match status" value="1"/>
</dbReference>
<dbReference type="EMBL" id="JBITDC010000011">
    <property type="protein sequence ID" value="MFI5678525.1"/>
    <property type="molecule type" value="Genomic_DNA"/>
</dbReference>
<dbReference type="InterPro" id="IPR028082">
    <property type="entry name" value="Peripla_BP_I"/>
</dbReference>
<dbReference type="CDD" id="cd06267">
    <property type="entry name" value="PBP1_LacI_sugar_binding-like"/>
    <property type="match status" value="1"/>
</dbReference>
<evidence type="ECO:0000259" key="5">
    <source>
        <dbReference type="PROSITE" id="PS50932"/>
    </source>
</evidence>
<keyword evidence="1" id="KW-0805">Transcription regulation</keyword>
<evidence type="ECO:0000256" key="2">
    <source>
        <dbReference type="ARBA" id="ARBA00023125"/>
    </source>
</evidence>
<dbReference type="InterPro" id="IPR000843">
    <property type="entry name" value="HTH_LacI"/>
</dbReference>
<dbReference type="PROSITE" id="PS00356">
    <property type="entry name" value="HTH_LACI_1"/>
    <property type="match status" value="1"/>
</dbReference>
<organism evidence="6 7">
    <name type="scientific">Streptomyces cellulosae</name>
    <dbReference type="NCBI Taxonomy" id="1968"/>
    <lineage>
        <taxon>Bacteria</taxon>
        <taxon>Bacillati</taxon>
        <taxon>Actinomycetota</taxon>
        <taxon>Actinomycetes</taxon>
        <taxon>Kitasatosporales</taxon>
        <taxon>Streptomycetaceae</taxon>
        <taxon>Streptomyces</taxon>
    </lineage>
</organism>
<keyword evidence="7" id="KW-1185">Reference proteome</keyword>